<organism evidence="3 4">
    <name type="scientific">Brevundimonas bullata</name>
    <dbReference type="NCBI Taxonomy" id="13160"/>
    <lineage>
        <taxon>Bacteria</taxon>
        <taxon>Pseudomonadati</taxon>
        <taxon>Pseudomonadota</taxon>
        <taxon>Alphaproteobacteria</taxon>
        <taxon>Caulobacterales</taxon>
        <taxon>Caulobacteraceae</taxon>
        <taxon>Brevundimonas</taxon>
    </lineage>
</organism>
<comment type="caution">
    <text evidence="3">The sequence shown here is derived from an EMBL/GenBank/DDBJ whole genome shotgun (WGS) entry which is preliminary data.</text>
</comment>
<feature type="region of interest" description="Disordered" evidence="2">
    <location>
        <begin position="1"/>
        <end position="20"/>
    </location>
</feature>
<dbReference type="RefSeq" id="WP_184268270.1">
    <property type="nucleotide sequence ID" value="NZ_JACHKY010000002.1"/>
</dbReference>
<keyword evidence="4" id="KW-1185">Reference proteome</keyword>
<sequence>MTAITAQPGRKFRAAEPESRRTFQPVRRGSRWTNHRERWATLSRKEANLRIFALERYQVTTRKAGQRFGAEGTISDGAVKLFRILCNMAVKHGGRVEPSVAWLASERVLNVPMKVIHKWKAQLQEHGFLDWDRRYVETGRQGVRGPQVAQTSNAYITKLPQKALDLVKAIRKGMGLDPEPRVVSEAELAVLSPAERRKADRLAEQVAKDKARLEAAFAAMNAKREAAETPPEVPD</sequence>
<proteinExistence type="predicted"/>
<dbReference type="EMBL" id="JACHKY010000002">
    <property type="protein sequence ID" value="MBB4797567.1"/>
    <property type="molecule type" value="Genomic_DNA"/>
</dbReference>
<gene>
    <name evidence="3" type="ORF">HNP32_001291</name>
</gene>
<feature type="coiled-coil region" evidence="1">
    <location>
        <begin position="196"/>
        <end position="223"/>
    </location>
</feature>
<reference evidence="3 4" key="1">
    <citation type="submission" date="2020-08" db="EMBL/GenBank/DDBJ databases">
        <title>Functional genomics of gut bacteria from endangered species of beetles.</title>
        <authorList>
            <person name="Carlos-Shanley C."/>
        </authorList>
    </citation>
    <scope>NUCLEOTIDE SEQUENCE [LARGE SCALE GENOMIC DNA]</scope>
    <source>
        <strain evidence="3 4">S00123</strain>
    </source>
</reference>
<evidence type="ECO:0000256" key="1">
    <source>
        <dbReference type="SAM" id="Coils"/>
    </source>
</evidence>
<dbReference type="AlphaFoldDB" id="A0A7W7N3U7"/>
<accession>A0A7W7N3U7</accession>
<dbReference type="Proteomes" id="UP000539957">
    <property type="component" value="Unassembled WGS sequence"/>
</dbReference>
<evidence type="ECO:0000313" key="4">
    <source>
        <dbReference type="Proteomes" id="UP000539957"/>
    </source>
</evidence>
<name>A0A7W7N3U7_9CAUL</name>
<keyword evidence="1" id="KW-0175">Coiled coil</keyword>
<evidence type="ECO:0000313" key="3">
    <source>
        <dbReference type="EMBL" id="MBB4797567.1"/>
    </source>
</evidence>
<protein>
    <submittedName>
        <fullName evidence="3">Uncharacterized protein</fullName>
    </submittedName>
</protein>
<evidence type="ECO:0000256" key="2">
    <source>
        <dbReference type="SAM" id="MobiDB-lite"/>
    </source>
</evidence>